<gene>
    <name evidence="2" type="ORF">EGT67_14160</name>
</gene>
<evidence type="ECO:0000313" key="3">
    <source>
        <dbReference type="Proteomes" id="UP000286208"/>
    </source>
</evidence>
<organism evidence="2 3">
    <name type="scientific">Prescottella agglutinans</name>
    <dbReference type="NCBI Taxonomy" id="1644129"/>
    <lineage>
        <taxon>Bacteria</taxon>
        <taxon>Bacillati</taxon>
        <taxon>Actinomycetota</taxon>
        <taxon>Actinomycetes</taxon>
        <taxon>Mycobacteriales</taxon>
        <taxon>Nocardiaceae</taxon>
        <taxon>Prescottella</taxon>
    </lineage>
</organism>
<dbReference type="InterPro" id="IPR029063">
    <property type="entry name" value="SAM-dependent_MTases_sf"/>
</dbReference>
<evidence type="ECO:0000313" key="2">
    <source>
        <dbReference type="EMBL" id="RVW08677.1"/>
    </source>
</evidence>
<dbReference type="GO" id="GO:0032259">
    <property type="term" value="P:methylation"/>
    <property type="evidence" value="ECO:0007669"/>
    <property type="project" value="UniProtKB-KW"/>
</dbReference>
<dbReference type="Proteomes" id="UP000286208">
    <property type="component" value="Unassembled WGS sequence"/>
</dbReference>
<dbReference type="EMBL" id="RKLP01000007">
    <property type="protein sequence ID" value="RVW08677.1"/>
    <property type="molecule type" value="Genomic_DNA"/>
</dbReference>
<dbReference type="AlphaFoldDB" id="A0A3S3CYD9"/>
<dbReference type="GO" id="GO:0008168">
    <property type="term" value="F:methyltransferase activity"/>
    <property type="evidence" value="ECO:0007669"/>
    <property type="project" value="UniProtKB-KW"/>
</dbReference>
<dbReference type="OrthoDB" id="7032234at2"/>
<dbReference type="PANTHER" id="PTHR43591">
    <property type="entry name" value="METHYLTRANSFERASE"/>
    <property type="match status" value="1"/>
</dbReference>
<keyword evidence="2" id="KW-0808">Transferase</keyword>
<dbReference type="RefSeq" id="WP_127916729.1">
    <property type="nucleotide sequence ID" value="NZ_RKLP01000007.1"/>
</dbReference>
<comment type="caution">
    <text evidence="2">The sequence shown here is derived from an EMBL/GenBank/DDBJ whole genome shotgun (WGS) entry which is preliminary data.</text>
</comment>
<name>A0A3S3CYD9_9NOCA</name>
<reference evidence="2 3" key="1">
    <citation type="submission" date="2018-11" db="EMBL/GenBank/DDBJ databases">
        <title>Rhodococcus spongicola sp. nov. and Rhodococcus xishaensis sp. nov. from marine sponges.</title>
        <authorList>
            <person name="Li L."/>
            <person name="Lin H.W."/>
        </authorList>
    </citation>
    <scope>NUCLEOTIDE SEQUENCE [LARGE SCALE GENOMIC DNA]</scope>
    <source>
        <strain evidence="2 3">CCTCC AB2014297</strain>
    </source>
</reference>
<evidence type="ECO:0000259" key="1">
    <source>
        <dbReference type="Pfam" id="PF13649"/>
    </source>
</evidence>
<proteinExistence type="predicted"/>
<dbReference type="InterPro" id="IPR041698">
    <property type="entry name" value="Methyltransf_25"/>
</dbReference>
<dbReference type="Pfam" id="PF13649">
    <property type="entry name" value="Methyltransf_25"/>
    <property type="match status" value="1"/>
</dbReference>
<dbReference type="PANTHER" id="PTHR43591:SF99">
    <property type="entry name" value="OS06G0646000 PROTEIN"/>
    <property type="match status" value="1"/>
</dbReference>
<dbReference type="SUPFAM" id="SSF53335">
    <property type="entry name" value="S-adenosyl-L-methionine-dependent methyltransferases"/>
    <property type="match status" value="1"/>
</dbReference>
<dbReference type="Gene3D" id="3.40.50.150">
    <property type="entry name" value="Vaccinia Virus protein VP39"/>
    <property type="match status" value="1"/>
</dbReference>
<keyword evidence="2" id="KW-0489">Methyltransferase</keyword>
<protein>
    <submittedName>
        <fullName evidence="2">Class I SAM-dependent methyltransferase</fullName>
    </submittedName>
</protein>
<feature type="domain" description="Methyltransferase" evidence="1">
    <location>
        <begin position="51"/>
        <end position="147"/>
    </location>
</feature>
<accession>A0A3S3CYD9</accession>
<dbReference type="CDD" id="cd02440">
    <property type="entry name" value="AdoMet_MTases"/>
    <property type="match status" value="1"/>
</dbReference>
<keyword evidence="3" id="KW-1185">Reference proteome</keyword>
<sequence>MVEAPDAGRSERIAELFDLVVDSYDNVGVSFFGPIADRLVREMDPQPGERVLDVGCGRGAVLFRLAQAVGPAGAVTGIDLSKRMVATTAHEARARGLANVHLQVMDATRPTFPHGTFDAITASFVIFFLPNPAVALTRWRSLLKPRGLVGVSTFSAWDARWEQMEDLFEPYRDRRFFDGDPRDPNGPFGTDAAVERLMRTAGLVDPNTVSFDLDLHFDDADQWYLWTRSHGQRMLWDAIPERELGGVVDAALGRVDGWRDAEGRITSRQRIRLTFARRP</sequence>